<dbReference type="OrthoDB" id="9795386at2"/>
<dbReference type="STRING" id="411471.SUBVAR_06980"/>
<evidence type="ECO:0000313" key="2">
    <source>
        <dbReference type="Proteomes" id="UP000003438"/>
    </source>
</evidence>
<dbReference type="Proteomes" id="UP000003438">
    <property type="component" value="Unassembled WGS sequence"/>
</dbReference>
<gene>
    <name evidence="1" type="ORF">SUBVAR_06980</name>
</gene>
<reference evidence="1" key="1">
    <citation type="submission" date="2009-12" db="EMBL/GenBank/DDBJ databases">
        <authorList>
            <person name="Weinstock G."/>
            <person name="Sodergren E."/>
            <person name="Clifton S."/>
            <person name="Fulton L."/>
            <person name="Fulton B."/>
            <person name="Courtney L."/>
            <person name="Fronick C."/>
            <person name="Harrison M."/>
            <person name="Strong C."/>
            <person name="Farmer C."/>
            <person name="Delahaunty K."/>
            <person name="Markovic C."/>
            <person name="Hall O."/>
            <person name="Minx P."/>
            <person name="Tomlinson C."/>
            <person name="Mitreva M."/>
            <person name="Nelson J."/>
            <person name="Hou S."/>
            <person name="Wollam A."/>
            <person name="Pepin K.H."/>
            <person name="Johnson M."/>
            <person name="Bhonagiri V."/>
            <person name="Nash W.E."/>
            <person name="Warren W."/>
            <person name="Chinwalla A."/>
            <person name="Mardis E.R."/>
            <person name="Wilson R.K."/>
        </authorList>
    </citation>
    <scope>NUCLEOTIDE SEQUENCE [LARGE SCALE GENOMIC DNA]</scope>
    <source>
        <strain evidence="1">DSM 15176</strain>
    </source>
</reference>
<dbReference type="EMBL" id="ACBY02000060">
    <property type="protein sequence ID" value="EFB74677.1"/>
    <property type="molecule type" value="Genomic_DNA"/>
</dbReference>
<comment type="caution">
    <text evidence="1">The sequence shown here is derived from an EMBL/GenBank/DDBJ whole genome shotgun (WGS) entry which is preliminary data.</text>
</comment>
<evidence type="ECO:0000313" key="1">
    <source>
        <dbReference type="EMBL" id="EFB74677.1"/>
    </source>
</evidence>
<dbReference type="HOGENOM" id="CLU_849734_0_0_9"/>
<accession>D1PRF1</accession>
<organism evidence="1 2">
    <name type="scientific">Subdoligranulum variabile DSM 15176</name>
    <dbReference type="NCBI Taxonomy" id="411471"/>
    <lineage>
        <taxon>Bacteria</taxon>
        <taxon>Bacillati</taxon>
        <taxon>Bacillota</taxon>
        <taxon>Clostridia</taxon>
        <taxon>Eubacteriales</taxon>
        <taxon>Oscillospiraceae</taxon>
        <taxon>Subdoligranulum</taxon>
    </lineage>
</organism>
<sequence length="327" mass="35409">MIELKAWPLDNKQYTSVDLGAAYAARSRGLLTAESFALTTNGDNTVTLAKGLGSLHVSEFWACFPYSENDIILQFEDADGVYPRKDVIVLGYDKNANQTGIYVRAGLAAENPEMPAIRRDSDYDEIYLYCVTRPTGATSITADNVVDLRLDAAYCGLMRDTIDAIDTSVMQAAFEAFLAQIEQELDQLNAGTATMLKSTYDPQGKSKDIFKSIDAAAAKYEATLTLDGWVTSSGEEQSAGYPYAQEVTLTALTPGAPTVMESSEFLSPCSRNPVGVPETDAVLDEAMAIINSQGVTSSLDGGKIRTIIQEKPTADVTLQWLIRTEVS</sequence>
<keyword evidence="2" id="KW-1185">Reference proteome</keyword>
<proteinExistence type="predicted"/>
<dbReference type="RefSeq" id="WP_007048329.1">
    <property type="nucleotide sequence ID" value="NZ_GG704771.1"/>
</dbReference>
<protein>
    <submittedName>
        <fullName evidence="1">Uncharacterized protein</fullName>
    </submittedName>
</protein>
<dbReference type="AlphaFoldDB" id="D1PRF1"/>
<name>D1PRF1_9FIRM</name>